<evidence type="ECO:0000313" key="12">
    <source>
        <dbReference type="EMBL" id="KAJ7347934.1"/>
    </source>
</evidence>
<feature type="transmembrane region" description="Helical" evidence="10">
    <location>
        <begin position="355"/>
        <end position="375"/>
    </location>
</feature>
<keyword evidence="8 10" id="KW-1133">Transmembrane helix</keyword>
<dbReference type="GO" id="GO:0140359">
    <property type="term" value="F:ABC-type transporter activity"/>
    <property type="evidence" value="ECO:0007669"/>
    <property type="project" value="InterPro"/>
</dbReference>
<evidence type="ECO:0000256" key="4">
    <source>
        <dbReference type="ARBA" id="ARBA00022692"/>
    </source>
</evidence>
<evidence type="ECO:0000256" key="3">
    <source>
        <dbReference type="ARBA" id="ARBA00022448"/>
    </source>
</evidence>
<dbReference type="PROSITE" id="PS00211">
    <property type="entry name" value="ABC_TRANSPORTER_1"/>
    <property type="match status" value="2"/>
</dbReference>
<organism evidence="12 13">
    <name type="scientific">Mycena albidolilacea</name>
    <dbReference type="NCBI Taxonomy" id="1033008"/>
    <lineage>
        <taxon>Eukaryota</taxon>
        <taxon>Fungi</taxon>
        <taxon>Dikarya</taxon>
        <taxon>Basidiomycota</taxon>
        <taxon>Agaricomycotina</taxon>
        <taxon>Agaricomycetes</taxon>
        <taxon>Agaricomycetidae</taxon>
        <taxon>Agaricales</taxon>
        <taxon>Marasmiineae</taxon>
        <taxon>Mycenaceae</taxon>
        <taxon>Mycena</taxon>
    </lineage>
</organism>
<dbReference type="GO" id="GO:0016887">
    <property type="term" value="F:ATP hydrolysis activity"/>
    <property type="evidence" value="ECO:0007669"/>
    <property type="project" value="InterPro"/>
</dbReference>
<dbReference type="GO" id="GO:0005524">
    <property type="term" value="F:ATP binding"/>
    <property type="evidence" value="ECO:0007669"/>
    <property type="project" value="UniProtKB-KW"/>
</dbReference>
<evidence type="ECO:0000256" key="2">
    <source>
        <dbReference type="ARBA" id="ARBA00008869"/>
    </source>
</evidence>
<dbReference type="GO" id="GO:0005319">
    <property type="term" value="F:lipid transporter activity"/>
    <property type="evidence" value="ECO:0007669"/>
    <property type="project" value="TreeGrafter"/>
</dbReference>
<feature type="transmembrane region" description="Helical" evidence="10">
    <location>
        <begin position="22"/>
        <end position="40"/>
    </location>
</feature>
<keyword evidence="6" id="KW-0547">Nucleotide-binding</keyword>
<dbReference type="Pfam" id="PF00005">
    <property type="entry name" value="ABC_tran"/>
    <property type="match status" value="2"/>
</dbReference>
<feature type="non-terminal residue" evidence="12">
    <location>
        <position position="1"/>
    </location>
</feature>
<feature type="transmembrane region" description="Helical" evidence="10">
    <location>
        <begin position="300"/>
        <end position="323"/>
    </location>
</feature>
<gene>
    <name evidence="12" type="ORF">DFH08DRAFT_1001291</name>
</gene>
<dbReference type="PANTHER" id="PTHR19229">
    <property type="entry name" value="ATP-BINDING CASSETTE TRANSPORTER SUBFAMILY A ABCA"/>
    <property type="match status" value="1"/>
</dbReference>
<evidence type="ECO:0000256" key="10">
    <source>
        <dbReference type="SAM" id="Phobius"/>
    </source>
</evidence>
<dbReference type="CDD" id="cd03263">
    <property type="entry name" value="ABC_subfamily_A"/>
    <property type="match status" value="2"/>
</dbReference>
<keyword evidence="5" id="KW-0677">Repeat</keyword>
<sequence length="1557" mass="169996">LFWRQFCALFVKNWIVFSKHPILNLFRCLFLPVAVGIFLSEAQQFLTRPSDFGLGEPAAVRVLQQEFKAGKLVWVDATDGNSEPSPTAIMARITSEFSTFQMNALKKVSTADQLINECPQNFNGFSNCYAAIVFNDIPRNNASAPIQYTIMGDSGLKRIDVVHHNGDYERRVMPLQWAVDQAIMEMKSGTNVSTPLEWSFTMETNIQRDETLRIKYITGITKIIGLAFFLTFLGIVYHLTGAMASERASQVTSHMKAMGLLDSSRIISTHIFFALMYLPSWIIVTFVWHFKIWTHTSIGLIFLINLISGLSLAGWSMFVAAPFGKSPQLAAVASTFFSILTAVLAMILEIKGTALSAVFTIIFPPSFFIFAIRTVDGFEHNGHFTSISHSDPDKNLVLFPFIIINVFLWPCLALALERRLYEAHHPGRPWWRISSRRPASDGTLDPAFAVSARGLGKTFKSLFGREVTAISDLTLDIPRSGIFVLLGSNGAGKSTFLSILGGLIGASRGVVAFPGGTSTPPRGTLGIVPQKNVLIKELSPLQTLRLFRAVKWSRNSALEEDLEQLLRDCDLQNKIHSSAGTLSGGQKRKLQLAIGLVGGSKLVLIDECTSGVDPLSRRAIWRTLVSFRKRATLVLTTHLLDEASLLADHIAIICAPGKLVASGSPVSLKRELGQGYAVQLSVQTTSSLDGLLPQLHSLVPDVHMSLDTPQRPLLHLGSKDTRVVARVLELLDAQSAKYGIVSYDVLGTTIEDIFLDVMAKNQILPIDKDDSPVHPSVPTDFTLANGKPISPLRQALIIFHKRALIVRRSWLAPLVAIAIAIAGSTVPLNIMNNRARSCTKTFGDVGPEYPLYLPLTLPTNTIFPSSSPPGIISALGSSMASVNTSDFTDPNGFTQYIKDNYQSILIGGVSFDLVAESSMFAWEGSYSPTSGVVMLNVVTNILLNRALNASGHEGSSPTLIQPMFQNFALVDDKTFGALEWLVPFCAAMAVFPSFFALYVAKERESSVKTMQLSNGISNPVGLWLGHLLFDSIPTFVMATLLVILFAKLSHQFYGLGLLWFILVLHGIAGTLLAYCMSLVVLAPLSAFAATAAYQFIMFMLYLGGYLLTYTYANPEDANGIIKAIHFSLSLLSPVASVTRAGIISVNLFSLLCDGGDSEHVSSSALIGINAYGGPILYLVLQSIALFTLLFWVDSGSVLFQKLKRARAELTATEPERSSKEDVDLEASTASAPSNLLQVLDATKTYGSNTAVDRLSFGVAPGHVFCMVGPNGAGKTTSINMMSGSVVPDRGDVLINAASVVTDLRTARISLGVCPQFSAIDAQLSVREHLMIYGRLKGLAGEELDRSIESLLLTTGLHLFTDRLAGKLSGGNQRKLSLAIALIGNPPVVLIDEFSTGIDAKIKRKMWHLLRTVARSKAFVITTHSMEEAAALATKVGILAVRLLAVGTTEGLSSRYATYEVHFTSSSPEHVACVERLVAEIPGARMVDDLATRFEVPTANLPPADLFRTLSIQEDFPEYTIEKATLESMFLKVIRENNVQEEDRRPHMTHWWSSLFRR</sequence>
<feature type="domain" description="ABC transporter" evidence="11">
    <location>
        <begin position="450"/>
        <end position="681"/>
    </location>
</feature>
<protein>
    <recommendedName>
        <fullName evidence="11">ABC transporter domain-containing protein</fullName>
    </recommendedName>
</protein>
<keyword evidence="7" id="KW-0067">ATP-binding</keyword>
<feature type="transmembrane region" description="Helical" evidence="10">
    <location>
        <begin position="395"/>
        <end position="416"/>
    </location>
</feature>
<feature type="transmembrane region" description="Helical" evidence="10">
    <location>
        <begin position="265"/>
        <end position="288"/>
    </location>
</feature>
<evidence type="ECO:0000256" key="9">
    <source>
        <dbReference type="ARBA" id="ARBA00023136"/>
    </source>
</evidence>
<dbReference type="InterPro" id="IPR026082">
    <property type="entry name" value="ABCA"/>
</dbReference>
<dbReference type="InterPro" id="IPR017871">
    <property type="entry name" value="ABC_transporter-like_CS"/>
</dbReference>
<dbReference type="SUPFAM" id="SSF52540">
    <property type="entry name" value="P-loop containing nucleoside triphosphate hydrolases"/>
    <property type="match status" value="2"/>
</dbReference>
<feature type="transmembrane region" description="Helical" evidence="10">
    <location>
        <begin position="329"/>
        <end position="348"/>
    </location>
</feature>
<keyword evidence="4 10" id="KW-0812">Transmembrane</keyword>
<evidence type="ECO:0000259" key="11">
    <source>
        <dbReference type="PROSITE" id="PS50893"/>
    </source>
</evidence>
<keyword evidence="9 10" id="KW-0472">Membrane</keyword>
<dbReference type="Pfam" id="PF12698">
    <property type="entry name" value="ABC2_membrane_3"/>
    <property type="match status" value="1"/>
</dbReference>
<dbReference type="SMART" id="SM00382">
    <property type="entry name" value="AAA"/>
    <property type="match status" value="2"/>
</dbReference>
<evidence type="ECO:0000256" key="6">
    <source>
        <dbReference type="ARBA" id="ARBA00022741"/>
    </source>
</evidence>
<accession>A0AAD7A239</accession>
<reference evidence="12" key="1">
    <citation type="submission" date="2023-03" db="EMBL/GenBank/DDBJ databases">
        <title>Massive genome expansion in bonnet fungi (Mycena s.s.) driven by repeated elements and novel gene families across ecological guilds.</title>
        <authorList>
            <consortium name="Lawrence Berkeley National Laboratory"/>
            <person name="Harder C.B."/>
            <person name="Miyauchi S."/>
            <person name="Viragh M."/>
            <person name="Kuo A."/>
            <person name="Thoen E."/>
            <person name="Andreopoulos B."/>
            <person name="Lu D."/>
            <person name="Skrede I."/>
            <person name="Drula E."/>
            <person name="Henrissat B."/>
            <person name="Morin E."/>
            <person name="Kohler A."/>
            <person name="Barry K."/>
            <person name="LaButti K."/>
            <person name="Morin E."/>
            <person name="Salamov A."/>
            <person name="Lipzen A."/>
            <person name="Mereny Z."/>
            <person name="Hegedus B."/>
            <person name="Baldrian P."/>
            <person name="Stursova M."/>
            <person name="Weitz H."/>
            <person name="Taylor A."/>
            <person name="Grigoriev I.V."/>
            <person name="Nagy L.G."/>
            <person name="Martin F."/>
            <person name="Kauserud H."/>
        </authorList>
    </citation>
    <scope>NUCLEOTIDE SEQUENCE</scope>
    <source>
        <strain evidence="12">CBHHK002</strain>
    </source>
</reference>
<feature type="transmembrane region" description="Helical" evidence="10">
    <location>
        <begin position="1052"/>
        <end position="1074"/>
    </location>
</feature>
<dbReference type="PROSITE" id="PS50893">
    <property type="entry name" value="ABC_TRANSPORTER_2"/>
    <property type="match status" value="2"/>
</dbReference>
<dbReference type="InterPro" id="IPR003439">
    <property type="entry name" value="ABC_transporter-like_ATP-bd"/>
</dbReference>
<dbReference type="EMBL" id="JARIHO010000018">
    <property type="protein sequence ID" value="KAJ7347934.1"/>
    <property type="molecule type" value="Genomic_DNA"/>
</dbReference>
<proteinExistence type="inferred from homology"/>
<comment type="similarity">
    <text evidence="2">Belongs to the ABC transporter superfamily. ABCA family.</text>
</comment>
<evidence type="ECO:0000256" key="5">
    <source>
        <dbReference type="ARBA" id="ARBA00022737"/>
    </source>
</evidence>
<comment type="caution">
    <text evidence="12">The sequence shown here is derived from an EMBL/GenBank/DDBJ whole genome shotgun (WGS) entry which is preliminary data.</text>
</comment>
<feature type="transmembrane region" description="Helical" evidence="10">
    <location>
        <begin position="980"/>
        <end position="1000"/>
    </location>
</feature>
<evidence type="ECO:0000256" key="1">
    <source>
        <dbReference type="ARBA" id="ARBA00004141"/>
    </source>
</evidence>
<dbReference type="Gene3D" id="3.40.50.300">
    <property type="entry name" value="P-loop containing nucleotide triphosphate hydrolases"/>
    <property type="match status" value="2"/>
</dbReference>
<dbReference type="PANTHER" id="PTHR19229:SF36">
    <property type="entry name" value="ATP-BINDING CASSETTE SUB-FAMILY A MEMBER 2"/>
    <property type="match status" value="1"/>
</dbReference>
<feature type="transmembrane region" description="Helical" evidence="10">
    <location>
        <begin position="1086"/>
        <end position="1107"/>
    </location>
</feature>
<evidence type="ECO:0000313" key="13">
    <source>
        <dbReference type="Proteomes" id="UP001218218"/>
    </source>
</evidence>
<keyword evidence="3" id="KW-0813">Transport</keyword>
<feature type="domain" description="ABC transporter" evidence="11">
    <location>
        <begin position="1236"/>
        <end position="1464"/>
    </location>
</feature>
<name>A0AAD7A239_9AGAR</name>
<dbReference type="GO" id="GO:0016020">
    <property type="term" value="C:membrane"/>
    <property type="evidence" value="ECO:0007669"/>
    <property type="project" value="UniProtKB-SubCell"/>
</dbReference>
<feature type="transmembrane region" description="Helical" evidence="10">
    <location>
        <begin position="223"/>
        <end position="245"/>
    </location>
</feature>
<dbReference type="InterPro" id="IPR003593">
    <property type="entry name" value="AAA+_ATPase"/>
</dbReference>
<evidence type="ECO:0000256" key="7">
    <source>
        <dbReference type="ARBA" id="ARBA00022840"/>
    </source>
</evidence>
<dbReference type="InterPro" id="IPR027417">
    <property type="entry name" value="P-loop_NTPase"/>
</dbReference>
<feature type="transmembrane region" description="Helical" evidence="10">
    <location>
        <begin position="810"/>
        <end position="830"/>
    </location>
</feature>
<feature type="transmembrane region" description="Helical" evidence="10">
    <location>
        <begin position="1021"/>
        <end position="1046"/>
    </location>
</feature>
<dbReference type="Proteomes" id="UP001218218">
    <property type="component" value="Unassembled WGS sequence"/>
</dbReference>
<feature type="transmembrane region" description="Helical" evidence="10">
    <location>
        <begin position="1175"/>
        <end position="1199"/>
    </location>
</feature>
<evidence type="ECO:0000256" key="8">
    <source>
        <dbReference type="ARBA" id="ARBA00022989"/>
    </source>
</evidence>
<comment type="subcellular location">
    <subcellularLocation>
        <location evidence="1">Membrane</location>
        <topology evidence="1">Multi-pass membrane protein</topology>
    </subcellularLocation>
</comment>
<keyword evidence="13" id="KW-1185">Reference proteome</keyword>
<dbReference type="InterPro" id="IPR013525">
    <property type="entry name" value="ABC2_TM"/>
</dbReference>